<dbReference type="Proteomes" id="UP000267821">
    <property type="component" value="Unassembled WGS sequence"/>
</dbReference>
<keyword evidence="2" id="KW-1185">Reference proteome</keyword>
<evidence type="ECO:0000313" key="2">
    <source>
        <dbReference type="Proteomes" id="UP000267821"/>
    </source>
</evidence>
<organism evidence="1 2">
    <name type="scientific">Terfezia boudieri ATCC MYA-4762</name>
    <dbReference type="NCBI Taxonomy" id="1051890"/>
    <lineage>
        <taxon>Eukaryota</taxon>
        <taxon>Fungi</taxon>
        <taxon>Dikarya</taxon>
        <taxon>Ascomycota</taxon>
        <taxon>Pezizomycotina</taxon>
        <taxon>Pezizomycetes</taxon>
        <taxon>Pezizales</taxon>
        <taxon>Pezizaceae</taxon>
        <taxon>Terfezia</taxon>
    </lineage>
</organism>
<protein>
    <submittedName>
        <fullName evidence="1">Uncharacterized protein</fullName>
    </submittedName>
</protein>
<evidence type="ECO:0000313" key="1">
    <source>
        <dbReference type="EMBL" id="RPB26934.1"/>
    </source>
</evidence>
<accession>A0A3N4LVJ3</accession>
<proteinExistence type="predicted"/>
<gene>
    <name evidence="1" type="ORF">L211DRAFT_834607</name>
</gene>
<dbReference type="AlphaFoldDB" id="A0A3N4LVJ3"/>
<sequence length="63" mass="7252">MPRPTKQKGACRAATLASQIARQRENHTELELLELEDLEEDVLEVQGLYKSKMLCKTMFTTRT</sequence>
<reference evidence="1 2" key="1">
    <citation type="journal article" date="2018" name="Nat. Ecol. Evol.">
        <title>Pezizomycetes genomes reveal the molecular basis of ectomycorrhizal truffle lifestyle.</title>
        <authorList>
            <person name="Murat C."/>
            <person name="Payen T."/>
            <person name="Noel B."/>
            <person name="Kuo A."/>
            <person name="Morin E."/>
            <person name="Chen J."/>
            <person name="Kohler A."/>
            <person name="Krizsan K."/>
            <person name="Balestrini R."/>
            <person name="Da Silva C."/>
            <person name="Montanini B."/>
            <person name="Hainaut M."/>
            <person name="Levati E."/>
            <person name="Barry K.W."/>
            <person name="Belfiori B."/>
            <person name="Cichocki N."/>
            <person name="Clum A."/>
            <person name="Dockter R.B."/>
            <person name="Fauchery L."/>
            <person name="Guy J."/>
            <person name="Iotti M."/>
            <person name="Le Tacon F."/>
            <person name="Lindquist E.A."/>
            <person name="Lipzen A."/>
            <person name="Malagnac F."/>
            <person name="Mello A."/>
            <person name="Molinier V."/>
            <person name="Miyauchi S."/>
            <person name="Poulain J."/>
            <person name="Riccioni C."/>
            <person name="Rubini A."/>
            <person name="Sitrit Y."/>
            <person name="Splivallo R."/>
            <person name="Traeger S."/>
            <person name="Wang M."/>
            <person name="Zifcakova L."/>
            <person name="Wipf D."/>
            <person name="Zambonelli A."/>
            <person name="Paolocci F."/>
            <person name="Nowrousian M."/>
            <person name="Ottonello S."/>
            <person name="Baldrian P."/>
            <person name="Spatafora J.W."/>
            <person name="Henrissat B."/>
            <person name="Nagy L.G."/>
            <person name="Aury J.M."/>
            <person name="Wincker P."/>
            <person name="Grigoriev I.V."/>
            <person name="Bonfante P."/>
            <person name="Martin F.M."/>
        </authorList>
    </citation>
    <scope>NUCLEOTIDE SEQUENCE [LARGE SCALE GENOMIC DNA]</scope>
    <source>
        <strain evidence="1 2">ATCC MYA-4762</strain>
    </source>
</reference>
<dbReference type="EMBL" id="ML121532">
    <property type="protein sequence ID" value="RPB26934.1"/>
    <property type="molecule type" value="Genomic_DNA"/>
</dbReference>
<name>A0A3N4LVJ3_9PEZI</name>
<dbReference type="InParanoid" id="A0A3N4LVJ3"/>